<reference evidence="2" key="3">
    <citation type="submission" date="2015-06" db="UniProtKB">
        <authorList>
            <consortium name="EnsemblMetazoa"/>
        </authorList>
    </citation>
    <scope>IDENTIFICATION</scope>
</reference>
<dbReference type="InterPro" id="IPR006553">
    <property type="entry name" value="Leu-rich_rpt_Cys-con_subtyp"/>
</dbReference>
<evidence type="ECO:0000313" key="2">
    <source>
        <dbReference type="EnsemblMetazoa" id="CapteP218356"/>
    </source>
</evidence>
<gene>
    <name evidence="1" type="ORF">CAPTEDRAFT_218356</name>
</gene>
<dbReference type="HOGENOM" id="CLU_432967_0_0_1"/>
<sequence>MAEVKRLFDFSTTACVRLLLNHSPQTTQELSLHLISQLSSRQFVLVTDHLLRIIVQQYPRQLTNELLAALVPLDLRHLSLKGCVRISVTGMRDALASAKNLRVLDLRECSHFMNPTFFRCCAQAAPLISILNLESCPHVNDDCIKISTLSLLYLAGFSLNTVSSIQRHCNTLTEEQMEFLFLNKTDFTMTPRLNKPEEPHCVFTENFVSLSKSTAFKEESQELTNSNLNSSNWTLSDRWLQSYYPVLQKLNMNHLNTHFTHSNIHLKILLLANPQLERLEVGWPPINDDVLVYVSNCLPNLSHLSLEDCSLITNDGMSIVCSQCSRLRSLDLRGACYITTEGILPFLKRGNAQMLNLAETQIIDSTLHLLSLHCSQEIQSLDVSWCEDLDAEGLEEIAQNCVNLRTFNLRMCKTSETFVKNLVQNCRSLCHLDLAHTSILNDGHLVSIALRLRCLESLDISWNTDVTDVGVRCILCYCSKLKTLKLAGDKQLTSEPFLPIVPDWKAFFRMQAALVVRYNERQSHDSGGDSTDEEIDEVAVINRSTVYAPMLQFLDLEYVDCVQDDQLCHIVAVCRGTLVIKDYYSYDVEPKIFSKGPGCPILSNDFYSAICFVELLQKCLAPLKSIEIFNME</sequence>
<name>R7ULF3_CAPTE</name>
<dbReference type="EnsemblMetazoa" id="CapteT218356">
    <property type="protein sequence ID" value="CapteP218356"/>
    <property type="gene ID" value="CapteG218356"/>
</dbReference>
<reference evidence="1 3" key="2">
    <citation type="journal article" date="2013" name="Nature">
        <title>Insights into bilaterian evolution from three spiralian genomes.</title>
        <authorList>
            <person name="Simakov O."/>
            <person name="Marletaz F."/>
            <person name="Cho S.J."/>
            <person name="Edsinger-Gonzales E."/>
            <person name="Havlak P."/>
            <person name="Hellsten U."/>
            <person name="Kuo D.H."/>
            <person name="Larsson T."/>
            <person name="Lv J."/>
            <person name="Arendt D."/>
            <person name="Savage R."/>
            <person name="Osoegawa K."/>
            <person name="de Jong P."/>
            <person name="Grimwood J."/>
            <person name="Chapman J.A."/>
            <person name="Shapiro H."/>
            <person name="Aerts A."/>
            <person name="Otillar R.P."/>
            <person name="Terry A.Y."/>
            <person name="Boore J.L."/>
            <person name="Grigoriev I.V."/>
            <person name="Lindberg D.R."/>
            <person name="Seaver E.C."/>
            <person name="Weisblat D.A."/>
            <person name="Putnam N.H."/>
            <person name="Rokhsar D.S."/>
        </authorList>
    </citation>
    <scope>NUCLEOTIDE SEQUENCE</scope>
    <source>
        <strain evidence="1 3">I ESC-2004</strain>
    </source>
</reference>
<protein>
    <submittedName>
        <fullName evidence="1 2">Uncharacterized protein</fullName>
    </submittedName>
</protein>
<dbReference type="Pfam" id="PF13516">
    <property type="entry name" value="LRR_6"/>
    <property type="match status" value="2"/>
</dbReference>
<proteinExistence type="predicted"/>
<dbReference type="PANTHER" id="PTHR13318:SF95">
    <property type="entry name" value="F-BOX PROTEIN YLR352W"/>
    <property type="match status" value="1"/>
</dbReference>
<reference evidence="3" key="1">
    <citation type="submission" date="2012-12" db="EMBL/GenBank/DDBJ databases">
        <authorList>
            <person name="Hellsten U."/>
            <person name="Grimwood J."/>
            <person name="Chapman J.A."/>
            <person name="Shapiro H."/>
            <person name="Aerts A."/>
            <person name="Otillar R.P."/>
            <person name="Terry A.Y."/>
            <person name="Boore J.L."/>
            <person name="Simakov O."/>
            <person name="Marletaz F."/>
            <person name="Cho S.-J."/>
            <person name="Edsinger-Gonzales E."/>
            <person name="Havlak P."/>
            <person name="Kuo D.-H."/>
            <person name="Larsson T."/>
            <person name="Lv J."/>
            <person name="Arendt D."/>
            <person name="Savage R."/>
            <person name="Osoegawa K."/>
            <person name="de Jong P."/>
            <person name="Lindberg D.R."/>
            <person name="Seaver E.C."/>
            <person name="Weisblat D.A."/>
            <person name="Putnam N.H."/>
            <person name="Grigoriev I.V."/>
            <person name="Rokhsar D.S."/>
        </authorList>
    </citation>
    <scope>NUCLEOTIDE SEQUENCE</scope>
    <source>
        <strain evidence="3">I ESC-2004</strain>
    </source>
</reference>
<accession>R7ULF3</accession>
<dbReference type="GO" id="GO:0031146">
    <property type="term" value="P:SCF-dependent proteasomal ubiquitin-dependent protein catabolic process"/>
    <property type="evidence" value="ECO:0007669"/>
    <property type="project" value="TreeGrafter"/>
</dbReference>
<dbReference type="InterPro" id="IPR001611">
    <property type="entry name" value="Leu-rich_rpt"/>
</dbReference>
<dbReference type="SMART" id="SM00367">
    <property type="entry name" value="LRR_CC"/>
    <property type="match status" value="6"/>
</dbReference>
<dbReference type="PANTHER" id="PTHR13318">
    <property type="entry name" value="PARTNER OF PAIRED, ISOFORM B-RELATED"/>
    <property type="match status" value="1"/>
</dbReference>
<evidence type="ECO:0000313" key="1">
    <source>
        <dbReference type="EMBL" id="ELU06923.1"/>
    </source>
</evidence>
<dbReference type="OrthoDB" id="10257471at2759"/>
<dbReference type="EMBL" id="AMQN01007273">
    <property type="status" value="NOT_ANNOTATED_CDS"/>
    <property type="molecule type" value="Genomic_DNA"/>
</dbReference>
<dbReference type="AlphaFoldDB" id="R7ULF3"/>
<evidence type="ECO:0000313" key="3">
    <source>
        <dbReference type="Proteomes" id="UP000014760"/>
    </source>
</evidence>
<dbReference type="Gene3D" id="3.80.10.10">
    <property type="entry name" value="Ribonuclease Inhibitor"/>
    <property type="match status" value="3"/>
</dbReference>
<dbReference type="SUPFAM" id="SSF52047">
    <property type="entry name" value="RNI-like"/>
    <property type="match status" value="1"/>
</dbReference>
<dbReference type="Proteomes" id="UP000014760">
    <property type="component" value="Unassembled WGS sequence"/>
</dbReference>
<dbReference type="InterPro" id="IPR032675">
    <property type="entry name" value="LRR_dom_sf"/>
</dbReference>
<dbReference type="EMBL" id="KB300307">
    <property type="protein sequence ID" value="ELU06923.1"/>
    <property type="molecule type" value="Genomic_DNA"/>
</dbReference>
<dbReference type="STRING" id="283909.R7ULF3"/>
<keyword evidence="3" id="KW-1185">Reference proteome</keyword>
<organism evidence="1">
    <name type="scientific">Capitella teleta</name>
    <name type="common">Polychaete worm</name>
    <dbReference type="NCBI Taxonomy" id="283909"/>
    <lineage>
        <taxon>Eukaryota</taxon>
        <taxon>Metazoa</taxon>
        <taxon>Spiralia</taxon>
        <taxon>Lophotrochozoa</taxon>
        <taxon>Annelida</taxon>
        <taxon>Polychaeta</taxon>
        <taxon>Sedentaria</taxon>
        <taxon>Scolecida</taxon>
        <taxon>Capitellidae</taxon>
        <taxon>Capitella</taxon>
    </lineage>
</organism>
<dbReference type="GO" id="GO:0019005">
    <property type="term" value="C:SCF ubiquitin ligase complex"/>
    <property type="evidence" value="ECO:0007669"/>
    <property type="project" value="TreeGrafter"/>
</dbReference>